<keyword evidence="2" id="KW-1185">Reference proteome</keyword>
<sequence>MAISMENISQPTISNKHKRHIKRWRLLREYDCPCNGVRGISFDDFFSYLLGEIKDTTWKQIHLTLNEKSHCSWQFDINIRNKADSVPRS</sequence>
<gene>
    <name evidence="1" type="ORF">THRCLA_22931</name>
</gene>
<comment type="caution">
    <text evidence="1">The sequence shown here is derived from an EMBL/GenBank/DDBJ whole genome shotgun (WGS) entry which is preliminary data.</text>
</comment>
<dbReference type="Proteomes" id="UP000243217">
    <property type="component" value="Unassembled WGS sequence"/>
</dbReference>
<evidence type="ECO:0000313" key="2">
    <source>
        <dbReference type="Proteomes" id="UP000243217"/>
    </source>
</evidence>
<proteinExistence type="predicted"/>
<name>A0A1V9YNE2_9STRA</name>
<accession>A0A1V9YNE2</accession>
<dbReference type="EMBL" id="JNBS01003443">
    <property type="protein sequence ID" value="OQR87161.1"/>
    <property type="molecule type" value="Genomic_DNA"/>
</dbReference>
<protein>
    <submittedName>
        <fullName evidence="1">Uncharacterized protein</fullName>
    </submittedName>
</protein>
<reference evidence="1 2" key="1">
    <citation type="journal article" date="2014" name="Genome Biol. Evol.">
        <title>The secreted proteins of Achlya hypogyna and Thraustotheca clavata identify the ancestral oomycete secretome and reveal gene acquisitions by horizontal gene transfer.</title>
        <authorList>
            <person name="Misner I."/>
            <person name="Blouin N."/>
            <person name="Leonard G."/>
            <person name="Richards T.A."/>
            <person name="Lane C.E."/>
        </authorList>
    </citation>
    <scope>NUCLEOTIDE SEQUENCE [LARGE SCALE GENOMIC DNA]</scope>
    <source>
        <strain evidence="1 2">ATCC 34112</strain>
    </source>
</reference>
<organism evidence="1 2">
    <name type="scientific">Thraustotheca clavata</name>
    <dbReference type="NCBI Taxonomy" id="74557"/>
    <lineage>
        <taxon>Eukaryota</taxon>
        <taxon>Sar</taxon>
        <taxon>Stramenopiles</taxon>
        <taxon>Oomycota</taxon>
        <taxon>Saprolegniomycetes</taxon>
        <taxon>Saprolegniales</taxon>
        <taxon>Achlyaceae</taxon>
        <taxon>Thraustotheca</taxon>
    </lineage>
</organism>
<evidence type="ECO:0000313" key="1">
    <source>
        <dbReference type="EMBL" id="OQR87161.1"/>
    </source>
</evidence>
<dbReference type="AlphaFoldDB" id="A0A1V9YNE2"/>